<organism evidence="1 2">
    <name type="scientific">Candidatus Entotheonella gemina</name>
    <dbReference type="NCBI Taxonomy" id="1429439"/>
    <lineage>
        <taxon>Bacteria</taxon>
        <taxon>Pseudomonadati</taxon>
        <taxon>Nitrospinota/Tectimicrobiota group</taxon>
        <taxon>Candidatus Tectimicrobiota</taxon>
        <taxon>Candidatus Entotheonellia</taxon>
        <taxon>Candidatus Entotheonellales</taxon>
        <taxon>Candidatus Entotheonellaceae</taxon>
        <taxon>Candidatus Entotheonella</taxon>
    </lineage>
</organism>
<protein>
    <submittedName>
        <fullName evidence="1">Uncharacterized protein</fullName>
    </submittedName>
</protein>
<dbReference type="HOGENOM" id="CLU_3096840_0_0_7"/>
<accession>W4MAD0</accession>
<gene>
    <name evidence="1" type="ORF">ETSY2_12845</name>
</gene>
<evidence type="ECO:0000313" key="2">
    <source>
        <dbReference type="Proteomes" id="UP000019140"/>
    </source>
</evidence>
<sequence>MRLGFRAGLEHILEMIEAYQPDDALGNLFHCVQMEQVFCDSKTFADCKPVI</sequence>
<evidence type="ECO:0000313" key="1">
    <source>
        <dbReference type="EMBL" id="ETX07163.1"/>
    </source>
</evidence>
<dbReference type="EMBL" id="AZHX01000516">
    <property type="protein sequence ID" value="ETX07163.1"/>
    <property type="molecule type" value="Genomic_DNA"/>
</dbReference>
<dbReference type="AlphaFoldDB" id="W4MAD0"/>
<name>W4MAD0_9BACT</name>
<proteinExistence type="predicted"/>
<dbReference type="Proteomes" id="UP000019140">
    <property type="component" value="Unassembled WGS sequence"/>
</dbReference>
<keyword evidence="2" id="KW-1185">Reference proteome</keyword>
<comment type="caution">
    <text evidence="1">The sequence shown here is derived from an EMBL/GenBank/DDBJ whole genome shotgun (WGS) entry which is preliminary data.</text>
</comment>
<reference evidence="1 2" key="1">
    <citation type="journal article" date="2014" name="Nature">
        <title>An environmental bacterial taxon with a large and distinct metabolic repertoire.</title>
        <authorList>
            <person name="Wilson M.C."/>
            <person name="Mori T."/>
            <person name="Ruckert C."/>
            <person name="Uria A.R."/>
            <person name="Helf M.J."/>
            <person name="Takada K."/>
            <person name="Gernert C."/>
            <person name="Steffens U.A."/>
            <person name="Heycke N."/>
            <person name="Schmitt S."/>
            <person name="Rinke C."/>
            <person name="Helfrich E.J."/>
            <person name="Brachmann A.O."/>
            <person name="Gurgui C."/>
            <person name="Wakimoto T."/>
            <person name="Kracht M."/>
            <person name="Crusemann M."/>
            <person name="Hentschel U."/>
            <person name="Abe I."/>
            <person name="Matsunaga S."/>
            <person name="Kalinowski J."/>
            <person name="Takeyama H."/>
            <person name="Piel J."/>
        </authorList>
    </citation>
    <scope>NUCLEOTIDE SEQUENCE [LARGE SCALE GENOMIC DNA]</scope>
    <source>
        <strain evidence="2">TSY2</strain>
    </source>
</reference>